<organism evidence="2 3">
    <name type="scientific">Cocos nucifera</name>
    <name type="common">Coconut palm</name>
    <dbReference type="NCBI Taxonomy" id="13894"/>
    <lineage>
        <taxon>Eukaryota</taxon>
        <taxon>Viridiplantae</taxon>
        <taxon>Streptophyta</taxon>
        <taxon>Embryophyta</taxon>
        <taxon>Tracheophyta</taxon>
        <taxon>Spermatophyta</taxon>
        <taxon>Magnoliopsida</taxon>
        <taxon>Liliopsida</taxon>
        <taxon>Arecaceae</taxon>
        <taxon>Arecoideae</taxon>
        <taxon>Cocoseae</taxon>
        <taxon>Attaleinae</taxon>
        <taxon>Cocos</taxon>
    </lineage>
</organism>
<dbReference type="AlphaFoldDB" id="A0A8K0IML7"/>
<sequence>MLVRPQGGDIARLEFKRRLEKDADAQEVQGPGGPWRHLPGSSRVAAAGAGDERGTGVFSGHRSSEA</sequence>
<dbReference type="Proteomes" id="UP000797356">
    <property type="component" value="Chromosome 10"/>
</dbReference>
<reference evidence="2" key="1">
    <citation type="journal article" date="2017" name="Gigascience">
        <title>The genome draft of coconut (Cocos nucifera).</title>
        <authorList>
            <person name="Xiao Y."/>
            <person name="Xu P."/>
            <person name="Fan H."/>
            <person name="Baudouin L."/>
            <person name="Xia W."/>
            <person name="Bocs S."/>
            <person name="Xu J."/>
            <person name="Li Q."/>
            <person name="Guo A."/>
            <person name="Zhou L."/>
            <person name="Li J."/>
            <person name="Wu Y."/>
            <person name="Ma Z."/>
            <person name="Armero A."/>
            <person name="Issali A.E."/>
            <person name="Liu N."/>
            <person name="Peng M."/>
            <person name="Yang Y."/>
        </authorList>
    </citation>
    <scope>NUCLEOTIDE SEQUENCE</scope>
    <source>
        <tissue evidence="2">Spear leaf of Hainan Tall coconut</tissue>
    </source>
</reference>
<dbReference type="OrthoDB" id="10644801at2759"/>
<feature type="region of interest" description="Disordered" evidence="1">
    <location>
        <begin position="22"/>
        <end position="66"/>
    </location>
</feature>
<protein>
    <submittedName>
        <fullName evidence="2">Uncharacterized protein</fullName>
    </submittedName>
</protein>
<accession>A0A8K0IML7</accession>
<evidence type="ECO:0000256" key="1">
    <source>
        <dbReference type="SAM" id="MobiDB-lite"/>
    </source>
</evidence>
<evidence type="ECO:0000313" key="2">
    <source>
        <dbReference type="EMBL" id="KAG1362447.1"/>
    </source>
</evidence>
<name>A0A8K0IML7_COCNU</name>
<evidence type="ECO:0000313" key="3">
    <source>
        <dbReference type="Proteomes" id="UP000797356"/>
    </source>
</evidence>
<reference evidence="2" key="2">
    <citation type="submission" date="2019-07" db="EMBL/GenBank/DDBJ databases">
        <authorList>
            <person name="Yang Y."/>
            <person name="Bocs S."/>
            <person name="Baudouin L."/>
        </authorList>
    </citation>
    <scope>NUCLEOTIDE SEQUENCE</scope>
    <source>
        <tissue evidence="2">Spear leaf of Hainan Tall coconut</tissue>
    </source>
</reference>
<comment type="caution">
    <text evidence="2">The sequence shown here is derived from an EMBL/GenBank/DDBJ whole genome shotgun (WGS) entry which is preliminary data.</text>
</comment>
<proteinExistence type="predicted"/>
<dbReference type="EMBL" id="CM017881">
    <property type="protein sequence ID" value="KAG1362447.1"/>
    <property type="molecule type" value="Genomic_DNA"/>
</dbReference>
<keyword evidence="3" id="KW-1185">Reference proteome</keyword>
<gene>
    <name evidence="2" type="ORF">COCNU_10G006660</name>
</gene>